<name>N9Y0Q2_9CLOT</name>
<dbReference type="Proteomes" id="UP000013097">
    <property type="component" value="Unassembled WGS sequence"/>
</dbReference>
<dbReference type="Pfam" id="PF14594">
    <property type="entry name" value="Sipho_Gp37"/>
    <property type="match status" value="1"/>
</dbReference>
<evidence type="ECO:0000313" key="3">
    <source>
        <dbReference type="Proteomes" id="UP000013097"/>
    </source>
</evidence>
<evidence type="ECO:0000313" key="2">
    <source>
        <dbReference type="EMBL" id="ENZ01694.1"/>
    </source>
</evidence>
<evidence type="ECO:0000259" key="1">
    <source>
        <dbReference type="Pfam" id="PF14594"/>
    </source>
</evidence>
<dbReference type="InterPro" id="IPR029432">
    <property type="entry name" value="Gp28/Gp37-like_dom"/>
</dbReference>
<keyword evidence="3" id="KW-1185">Reference proteome</keyword>
<comment type="caution">
    <text evidence="2">The sequence shown here is derived from an EMBL/GenBank/DDBJ whole genome shotgun (WGS) entry which is preliminary data.</text>
</comment>
<reference evidence="2 3" key="1">
    <citation type="submission" date="2013-01" db="EMBL/GenBank/DDBJ databases">
        <title>The Genome Sequence of Clostridium colicanis 209318.</title>
        <authorList>
            <consortium name="The Broad Institute Genome Sequencing Platform"/>
            <person name="Earl A."/>
            <person name="Ward D."/>
            <person name="Feldgarden M."/>
            <person name="Gevers D."/>
            <person name="Courvalin P."/>
            <person name="Lambert T."/>
            <person name="Walker B."/>
            <person name="Young S.K."/>
            <person name="Zeng Q."/>
            <person name="Gargeya S."/>
            <person name="Fitzgerald M."/>
            <person name="Haas B."/>
            <person name="Abouelleil A."/>
            <person name="Alvarado L."/>
            <person name="Arachchi H.M."/>
            <person name="Berlin A.M."/>
            <person name="Chapman S.B."/>
            <person name="Dewar J."/>
            <person name="Goldberg J."/>
            <person name="Griggs A."/>
            <person name="Gujja S."/>
            <person name="Hansen M."/>
            <person name="Howarth C."/>
            <person name="Imamovic A."/>
            <person name="Larimer J."/>
            <person name="McCowan C."/>
            <person name="Murphy C."/>
            <person name="Neiman D."/>
            <person name="Pearson M."/>
            <person name="Priest M."/>
            <person name="Roberts A."/>
            <person name="Saif S."/>
            <person name="Shea T."/>
            <person name="Sisk P."/>
            <person name="Sykes S."/>
            <person name="Wortman J."/>
            <person name="Nusbaum C."/>
            <person name="Birren B."/>
        </authorList>
    </citation>
    <scope>NUCLEOTIDE SEQUENCE [LARGE SCALE GENOMIC DNA]</scope>
    <source>
        <strain evidence="2 3">209318</strain>
    </source>
</reference>
<dbReference type="eggNOG" id="ENOG502Z9TX">
    <property type="taxonomic scope" value="Bacteria"/>
</dbReference>
<dbReference type="HOGENOM" id="CLU_049006_1_0_9"/>
<dbReference type="PATRIC" id="fig|999411.4.peg.901"/>
<accession>N9Y0Q2</accession>
<proteinExistence type="predicted"/>
<protein>
    <recommendedName>
        <fullName evidence="1">Gp28/Gp37-like domain-containing protein</fullName>
    </recommendedName>
</protein>
<dbReference type="EMBL" id="AGYT01000008">
    <property type="protein sequence ID" value="ENZ01694.1"/>
    <property type="molecule type" value="Genomic_DNA"/>
</dbReference>
<dbReference type="RefSeq" id="WP_002597430.1">
    <property type="nucleotide sequence ID" value="NZ_KB850956.1"/>
</dbReference>
<organism evidence="2 3">
    <name type="scientific">Clostridium thermobutyricum</name>
    <dbReference type="NCBI Taxonomy" id="29372"/>
    <lineage>
        <taxon>Bacteria</taxon>
        <taxon>Bacillati</taxon>
        <taxon>Bacillota</taxon>
        <taxon>Clostridia</taxon>
        <taxon>Eubacteriales</taxon>
        <taxon>Clostridiaceae</taxon>
        <taxon>Clostridium</taxon>
    </lineage>
</organism>
<feature type="domain" description="Gp28/Gp37-like" evidence="1">
    <location>
        <begin position="6"/>
        <end position="363"/>
    </location>
</feature>
<gene>
    <name evidence="2" type="ORF">HMPREF1092_00928</name>
</gene>
<sequence length="376" mass="42473">MVELTIGVYNTDFELIGVIDEIENLQITNNLTTSSTFSLNVVLTPELAQILKVDNYIILNRENEYKANVFIIEYQNINLSSDGTYSLQIQGRNLVSLLARRVVTKLYNVTNINAETIIKALIFNELINTIEARKINNLNYIDNTLINTLVTYSNSQLYSNLLDEVTSILTVAELGISITLNLKTREFNIELYIGQDKTLNADYPIIFSTELNNIMSEEFTHSTKDYVNVAYVYGEVGTSDTQELVIVDPSSANGINRYEQSLSADLQGVTSEYQADLQGITTTDYKTVFQNSGEIYIKNKDLYKCFSANLNIDSEIQFRTDFNLGDTITCISNEWGINEDLQITQAVETWSNKGYSVSFQLGKSLPTLVEKLNRIK</sequence>
<dbReference type="AlphaFoldDB" id="N9Y0Q2"/>